<accession>X0VSQ2</accession>
<protein>
    <submittedName>
        <fullName evidence="1">Uncharacterized protein</fullName>
    </submittedName>
</protein>
<name>X0VSQ2_9ZZZZ</name>
<organism evidence="1">
    <name type="scientific">marine sediment metagenome</name>
    <dbReference type="NCBI Taxonomy" id="412755"/>
    <lineage>
        <taxon>unclassified sequences</taxon>
        <taxon>metagenomes</taxon>
        <taxon>ecological metagenomes</taxon>
    </lineage>
</organism>
<comment type="caution">
    <text evidence="1">The sequence shown here is derived from an EMBL/GenBank/DDBJ whole genome shotgun (WGS) entry which is preliminary data.</text>
</comment>
<proteinExistence type="predicted"/>
<reference evidence="1" key="1">
    <citation type="journal article" date="2014" name="Front. Microbiol.">
        <title>High frequency of phylogenetically diverse reductive dehalogenase-homologous genes in deep subseafloor sedimentary metagenomes.</title>
        <authorList>
            <person name="Kawai M."/>
            <person name="Futagami T."/>
            <person name="Toyoda A."/>
            <person name="Takaki Y."/>
            <person name="Nishi S."/>
            <person name="Hori S."/>
            <person name="Arai W."/>
            <person name="Tsubouchi T."/>
            <person name="Morono Y."/>
            <person name="Uchiyama I."/>
            <person name="Ito T."/>
            <person name="Fujiyama A."/>
            <person name="Inagaki F."/>
            <person name="Takami H."/>
        </authorList>
    </citation>
    <scope>NUCLEOTIDE SEQUENCE</scope>
    <source>
        <strain evidence="1">Expedition CK06-06</strain>
    </source>
</reference>
<dbReference type="AlphaFoldDB" id="X0VSQ2"/>
<sequence length="50" mass="5584">MRKDNNVGSDEQLNVDTIHAKAAKEISELKELLTAKTIECEKLKLELVSS</sequence>
<evidence type="ECO:0000313" key="1">
    <source>
        <dbReference type="EMBL" id="GAG15458.1"/>
    </source>
</evidence>
<dbReference type="EMBL" id="BARS01039103">
    <property type="protein sequence ID" value="GAG15458.1"/>
    <property type="molecule type" value="Genomic_DNA"/>
</dbReference>
<gene>
    <name evidence="1" type="ORF">S01H1_59760</name>
</gene>